<dbReference type="OrthoDB" id="9804574at2"/>
<dbReference type="GO" id="GO:0016829">
    <property type="term" value="F:lyase activity"/>
    <property type="evidence" value="ECO:0007669"/>
    <property type="project" value="UniProtKB-KW"/>
</dbReference>
<dbReference type="GO" id="GO:0019698">
    <property type="term" value="P:D-galacturonate catabolic process"/>
    <property type="evidence" value="ECO:0007669"/>
    <property type="project" value="TreeGrafter"/>
</dbReference>
<dbReference type="RefSeq" id="WP_092035365.1">
    <property type="nucleotide sequence ID" value="NZ_FOOK01000001.1"/>
</dbReference>
<dbReference type="EMBL" id="FOOK01000001">
    <property type="protein sequence ID" value="SFF63706.1"/>
    <property type="molecule type" value="Genomic_DNA"/>
</dbReference>
<dbReference type="Gene3D" id="2.30.130.110">
    <property type="match status" value="1"/>
</dbReference>
<dbReference type="PANTHER" id="PTHR30536">
    <property type="entry name" value="ALTRONATE/GALACTARATE DEHYDRATASE"/>
    <property type="match status" value="1"/>
</dbReference>
<evidence type="ECO:0000259" key="2">
    <source>
        <dbReference type="SMART" id="SM00858"/>
    </source>
</evidence>
<keyword evidence="1" id="KW-0456">Lyase</keyword>
<gene>
    <name evidence="3" type="ORF">SAMN04488025_10192</name>
</gene>
<sequence length="104" mass="11281">MEEGYRAVMLNPEDSVAVALSLIPAGAAVEVSCRGSRFTVVLRDAVEFGHKFAVVPIRKGQDVRKYGEVIGAATRNIRVGEHVHVHNVEGKRGRGDRVVRGESS</sequence>
<proteinExistence type="predicted"/>
<dbReference type="InterPro" id="IPR052172">
    <property type="entry name" value="UxaA_altronate/galactarate_dh"/>
</dbReference>
<organism evidence="3 4">
    <name type="scientific">Planifilum fulgidum</name>
    <dbReference type="NCBI Taxonomy" id="201973"/>
    <lineage>
        <taxon>Bacteria</taxon>
        <taxon>Bacillati</taxon>
        <taxon>Bacillota</taxon>
        <taxon>Bacilli</taxon>
        <taxon>Bacillales</taxon>
        <taxon>Thermoactinomycetaceae</taxon>
        <taxon>Planifilum</taxon>
    </lineage>
</organism>
<dbReference type="CDD" id="cd11613">
    <property type="entry name" value="SAF_AH_GD"/>
    <property type="match status" value="1"/>
</dbReference>
<accession>A0A1I2KFJ4</accession>
<reference evidence="3 4" key="1">
    <citation type="submission" date="2016-10" db="EMBL/GenBank/DDBJ databases">
        <authorList>
            <person name="de Groot N.N."/>
        </authorList>
    </citation>
    <scope>NUCLEOTIDE SEQUENCE [LARGE SCALE GENOMIC DNA]</scope>
    <source>
        <strain evidence="3 4">DSM 44945</strain>
    </source>
</reference>
<dbReference type="InterPro" id="IPR044144">
    <property type="entry name" value="SAF_UxaA/GarD"/>
</dbReference>
<dbReference type="InterPro" id="IPR013974">
    <property type="entry name" value="SAF"/>
</dbReference>
<evidence type="ECO:0000256" key="1">
    <source>
        <dbReference type="ARBA" id="ARBA00023239"/>
    </source>
</evidence>
<name>A0A1I2KFJ4_9BACL</name>
<keyword evidence="4" id="KW-1185">Reference proteome</keyword>
<dbReference type="Proteomes" id="UP000198661">
    <property type="component" value="Unassembled WGS sequence"/>
</dbReference>
<evidence type="ECO:0000313" key="3">
    <source>
        <dbReference type="EMBL" id="SFF63706.1"/>
    </source>
</evidence>
<dbReference type="AlphaFoldDB" id="A0A1I2KFJ4"/>
<protein>
    <submittedName>
        <fullName evidence="3">Altronate dehydratase small subunit</fullName>
    </submittedName>
</protein>
<dbReference type="PANTHER" id="PTHR30536:SF5">
    <property type="entry name" value="ALTRONATE DEHYDRATASE"/>
    <property type="match status" value="1"/>
</dbReference>
<evidence type="ECO:0000313" key="4">
    <source>
        <dbReference type="Proteomes" id="UP000198661"/>
    </source>
</evidence>
<dbReference type="SMART" id="SM00858">
    <property type="entry name" value="SAF"/>
    <property type="match status" value="1"/>
</dbReference>
<dbReference type="STRING" id="201973.SAMN04488025_10192"/>
<feature type="domain" description="SAF" evidence="2">
    <location>
        <begin position="14"/>
        <end position="89"/>
    </location>
</feature>
<dbReference type="Pfam" id="PF08666">
    <property type="entry name" value="SAF"/>
    <property type="match status" value="1"/>
</dbReference>